<dbReference type="EMBL" id="BGPR01001164">
    <property type="protein sequence ID" value="GBM47066.1"/>
    <property type="molecule type" value="Genomic_DNA"/>
</dbReference>
<name>A0A4Y2G2Q0_ARAVE</name>
<accession>A0A4Y2G2Q0</accession>
<evidence type="ECO:0000313" key="3">
    <source>
        <dbReference type="Proteomes" id="UP000499080"/>
    </source>
</evidence>
<organism evidence="2 3">
    <name type="scientific">Araneus ventricosus</name>
    <name type="common">Orbweaver spider</name>
    <name type="synonym">Epeira ventricosa</name>
    <dbReference type="NCBI Taxonomy" id="182803"/>
    <lineage>
        <taxon>Eukaryota</taxon>
        <taxon>Metazoa</taxon>
        <taxon>Ecdysozoa</taxon>
        <taxon>Arthropoda</taxon>
        <taxon>Chelicerata</taxon>
        <taxon>Arachnida</taxon>
        <taxon>Araneae</taxon>
        <taxon>Araneomorphae</taxon>
        <taxon>Entelegynae</taxon>
        <taxon>Araneoidea</taxon>
        <taxon>Araneidae</taxon>
        <taxon>Araneus</taxon>
    </lineage>
</organism>
<keyword evidence="3" id="KW-1185">Reference proteome</keyword>
<proteinExistence type="predicted"/>
<evidence type="ECO:0000313" key="2">
    <source>
        <dbReference type="EMBL" id="GBM47066.1"/>
    </source>
</evidence>
<comment type="caution">
    <text evidence="2">The sequence shown here is derived from an EMBL/GenBank/DDBJ whole genome shotgun (WGS) entry which is preliminary data.</text>
</comment>
<protein>
    <submittedName>
        <fullName evidence="2">Uncharacterized protein</fullName>
    </submittedName>
</protein>
<sequence length="159" mass="17694">MAEARQLRGKPESDRVVECKTSVPTTRSGEEWSSVTPDAQSSLPQAISLLLTAGTLVIYEEAIQMGATIQGEKIGLRVERRHHLQSACLQDAVLVDQTDENCLGLSLVGQCYNIHLTAQTCPKRVSSDDDDVQHEVLLWMRQQPKNFMQRNWGADKTMG</sequence>
<feature type="compositionally biased region" description="Polar residues" evidence="1">
    <location>
        <begin position="22"/>
        <end position="37"/>
    </location>
</feature>
<feature type="compositionally biased region" description="Basic and acidic residues" evidence="1">
    <location>
        <begin position="1"/>
        <end position="18"/>
    </location>
</feature>
<dbReference type="AlphaFoldDB" id="A0A4Y2G2Q0"/>
<gene>
    <name evidence="2" type="ORF">AVEN_179792_1</name>
</gene>
<dbReference type="Proteomes" id="UP000499080">
    <property type="component" value="Unassembled WGS sequence"/>
</dbReference>
<reference evidence="2 3" key="1">
    <citation type="journal article" date="2019" name="Sci. Rep.">
        <title>Orb-weaving spider Araneus ventricosus genome elucidates the spidroin gene catalogue.</title>
        <authorList>
            <person name="Kono N."/>
            <person name="Nakamura H."/>
            <person name="Ohtoshi R."/>
            <person name="Moran D.A.P."/>
            <person name="Shinohara A."/>
            <person name="Yoshida Y."/>
            <person name="Fujiwara M."/>
            <person name="Mori M."/>
            <person name="Tomita M."/>
            <person name="Arakawa K."/>
        </authorList>
    </citation>
    <scope>NUCLEOTIDE SEQUENCE [LARGE SCALE GENOMIC DNA]</scope>
</reference>
<feature type="region of interest" description="Disordered" evidence="1">
    <location>
        <begin position="1"/>
        <end position="37"/>
    </location>
</feature>
<evidence type="ECO:0000256" key="1">
    <source>
        <dbReference type="SAM" id="MobiDB-lite"/>
    </source>
</evidence>